<name>A0A644WWJ1_9ZZZZ</name>
<dbReference type="InterPro" id="IPR016152">
    <property type="entry name" value="PTrfase/Anion_transptr"/>
</dbReference>
<evidence type="ECO:0000256" key="4">
    <source>
        <dbReference type="ARBA" id="ARBA00023159"/>
    </source>
</evidence>
<keyword evidence="5" id="KW-0804">Transcription</keyword>
<dbReference type="SUPFAM" id="SSF55804">
    <property type="entry name" value="Phoshotransferase/anion transport protein"/>
    <property type="match status" value="1"/>
</dbReference>
<dbReference type="SUPFAM" id="SSF52794">
    <property type="entry name" value="PTS system IIB component-like"/>
    <property type="match status" value="1"/>
</dbReference>
<evidence type="ECO:0000259" key="8">
    <source>
        <dbReference type="PROSITE" id="PS51372"/>
    </source>
</evidence>
<comment type="caution">
    <text evidence="9">The sequence shown here is derived from an EMBL/GenBank/DDBJ whole genome shotgun (WGS) entry which is preliminary data.</text>
</comment>
<dbReference type="Gene3D" id="1.10.10.10">
    <property type="entry name" value="Winged helix-like DNA-binding domain superfamily/Winged helix DNA-binding domain"/>
    <property type="match status" value="2"/>
</dbReference>
<feature type="domain" description="PTS EIIB type-2" evidence="7">
    <location>
        <begin position="432"/>
        <end position="522"/>
    </location>
</feature>
<dbReference type="Pfam" id="PF05043">
    <property type="entry name" value="Mga"/>
    <property type="match status" value="1"/>
</dbReference>
<feature type="domain" description="PRD" evidence="8">
    <location>
        <begin position="209"/>
        <end position="314"/>
    </location>
</feature>
<dbReference type="CDD" id="cd05568">
    <property type="entry name" value="PTS_IIB_bgl_like"/>
    <property type="match status" value="1"/>
</dbReference>
<dbReference type="InterPro" id="IPR002178">
    <property type="entry name" value="PTS_EIIA_type-2_dom"/>
</dbReference>
<evidence type="ECO:0000256" key="5">
    <source>
        <dbReference type="ARBA" id="ARBA00023163"/>
    </source>
</evidence>
<organism evidence="9">
    <name type="scientific">bioreactor metagenome</name>
    <dbReference type="NCBI Taxonomy" id="1076179"/>
    <lineage>
        <taxon>unclassified sequences</taxon>
        <taxon>metagenomes</taxon>
        <taxon>ecological metagenomes</taxon>
    </lineage>
</organism>
<dbReference type="Pfam" id="PF00874">
    <property type="entry name" value="PRD"/>
    <property type="match status" value="2"/>
</dbReference>
<dbReference type="InterPro" id="IPR050661">
    <property type="entry name" value="BglG_antiterminators"/>
</dbReference>
<keyword evidence="4" id="KW-0010">Activator</keyword>
<sequence length="710" mass="81657">MKSKKLNSRQKEIIQILTKSTVTSPITIAAIAEKLSLSSRTVLREMPKIEAWLEENEFKFIKKPGVGLVIDEDLENQKLILELLEIEKIHKEYSREERKKIIANELLIAKEPIKLFYFTSHLKVSEGTLSNDLDSIEKWLQDFNIKLIRKPGLGIYVEGRENDYRKALINILYDTLEEKELINLLKGSLKTSRNENVIEFSIENRLLSFIDKSIIKSIEEIVQGLEKDIDIHLVDSAYIGLVVHLSLAIQRIKNNENIKMDKVVLDELSKSPEFRIGEKIVRDIEKRFEVSIPKDEIGYITMHLKGAKLRLNSVSDLEKDLNNLDVKQIANHIITVVENELNVYLKNDEKLIKDLTNHLVPAISRLKMKLNIRNPLLNNIKDKYSVEYEITKKACEILKIQTKVDEIPESEIAYITMHIAAALYKKGFEDKVKVVISCPTGIGTSSLLEAILEKEFNNIELMGTISALNINEEKLKEDGIDIIVSTIPLNIDFKNVCVNPILSLQDKAILQDNFRRISKQKKYKSIIKKAKVNKSKIGIREITDLGSEIISIIDNVKIKVIDNVKSLEDIIDVGSELFTDNEDDIKEVKNKLLQREDISSTYLHELEIILLHCKCNCFSNSRFGYIRIKDEFIDKEKIIKGAVVSIIPEESKEITPELMSKLNSALIEEDKFIEILRQEKEEKVVEEVERILKDFYLKKVQKSLEAIKND</sequence>
<dbReference type="InterPro" id="IPR036388">
    <property type="entry name" value="WH-like_DNA-bd_sf"/>
</dbReference>
<dbReference type="GO" id="GO:0009401">
    <property type="term" value="P:phosphoenolpyruvate-dependent sugar phosphotransferase system"/>
    <property type="evidence" value="ECO:0007669"/>
    <property type="project" value="InterPro"/>
</dbReference>
<evidence type="ECO:0000256" key="3">
    <source>
        <dbReference type="ARBA" id="ARBA00023015"/>
    </source>
</evidence>
<dbReference type="Pfam" id="PF02302">
    <property type="entry name" value="PTS_IIB"/>
    <property type="match status" value="1"/>
</dbReference>
<dbReference type="PROSITE" id="PS51099">
    <property type="entry name" value="PTS_EIIB_TYPE_2"/>
    <property type="match status" value="1"/>
</dbReference>
<dbReference type="InterPro" id="IPR013196">
    <property type="entry name" value="HTH_11"/>
</dbReference>
<dbReference type="InterPro" id="IPR036095">
    <property type="entry name" value="PTS_EIIB-like_sf"/>
</dbReference>
<evidence type="ECO:0000259" key="7">
    <source>
        <dbReference type="PROSITE" id="PS51099"/>
    </source>
</evidence>
<evidence type="ECO:0000313" key="9">
    <source>
        <dbReference type="EMBL" id="MPM07858.1"/>
    </source>
</evidence>
<proteinExistence type="predicted"/>
<feature type="domain" description="PRD" evidence="8">
    <location>
        <begin position="321"/>
        <end position="429"/>
    </location>
</feature>
<dbReference type="PANTHER" id="PTHR30185:SF18">
    <property type="entry name" value="TRANSCRIPTIONAL REGULATOR MTLR"/>
    <property type="match status" value="1"/>
</dbReference>
<reference evidence="9" key="1">
    <citation type="submission" date="2019-08" db="EMBL/GenBank/DDBJ databases">
        <authorList>
            <person name="Kucharzyk K."/>
            <person name="Murdoch R.W."/>
            <person name="Higgins S."/>
            <person name="Loffler F."/>
        </authorList>
    </citation>
    <scope>NUCLEOTIDE SEQUENCE</scope>
</reference>
<dbReference type="InterPro" id="IPR036634">
    <property type="entry name" value="PRD_sf"/>
</dbReference>
<dbReference type="Pfam" id="PF08279">
    <property type="entry name" value="HTH_11"/>
    <property type="match status" value="1"/>
</dbReference>
<dbReference type="GO" id="GO:0008982">
    <property type="term" value="F:protein-N(PI)-phosphohistidine-sugar phosphotransferase activity"/>
    <property type="evidence" value="ECO:0007669"/>
    <property type="project" value="InterPro"/>
</dbReference>
<protein>
    <recommendedName>
        <fullName evidence="10">PTS system EIIA component</fullName>
    </recommendedName>
</protein>
<accession>A0A644WWJ1</accession>
<dbReference type="InterPro" id="IPR007737">
    <property type="entry name" value="Mga_HTH"/>
</dbReference>
<gene>
    <name evidence="9" type="ORF">SDC9_54167</name>
</gene>
<dbReference type="PROSITE" id="PS51372">
    <property type="entry name" value="PRD_2"/>
    <property type="match status" value="2"/>
</dbReference>
<dbReference type="PANTHER" id="PTHR30185">
    <property type="entry name" value="CRYPTIC BETA-GLUCOSIDE BGL OPERON ANTITERMINATOR"/>
    <property type="match status" value="1"/>
</dbReference>
<dbReference type="InterPro" id="IPR011608">
    <property type="entry name" value="PRD"/>
</dbReference>
<dbReference type="AlphaFoldDB" id="A0A644WWJ1"/>
<evidence type="ECO:0000256" key="2">
    <source>
        <dbReference type="ARBA" id="ARBA00022737"/>
    </source>
</evidence>
<dbReference type="InterPro" id="IPR013011">
    <property type="entry name" value="PTS_EIIB_2"/>
</dbReference>
<dbReference type="GO" id="GO:0006355">
    <property type="term" value="P:regulation of DNA-templated transcription"/>
    <property type="evidence" value="ECO:0007669"/>
    <property type="project" value="InterPro"/>
</dbReference>
<dbReference type="PROSITE" id="PS51094">
    <property type="entry name" value="PTS_EIIA_TYPE_2"/>
    <property type="match status" value="1"/>
</dbReference>
<dbReference type="Gene3D" id="1.10.1790.10">
    <property type="entry name" value="PRD domain"/>
    <property type="match status" value="2"/>
</dbReference>
<keyword evidence="1" id="KW-0808">Transferase</keyword>
<dbReference type="Gene3D" id="3.40.930.10">
    <property type="entry name" value="Mannitol-specific EII, Chain A"/>
    <property type="match status" value="1"/>
</dbReference>
<dbReference type="SUPFAM" id="SSF63520">
    <property type="entry name" value="PTS-regulatory domain, PRD"/>
    <property type="match status" value="2"/>
</dbReference>
<dbReference type="EMBL" id="VSSQ01001383">
    <property type="protein sequence ID" value="MPM07858.1"/>
    <property type="molecule type" value="Genomic_DNA"/>
</dbReference>
<evidence type="ECO:0000259" key="6">
    <source>
        <dbReference type="PROSITE" id="PS51094"/>
    </source>
</evidence>
<evidence type="ECO:0008006" key="10">
    <source>
        <dbReference type="Google" id="ProtNLM"/>
    </source>
</evidence>
<feature type="domain" description="PTS EIIA type-2" evidence="6">
    <location>
        <begin position="551"/>
        <end position="691"/>
    </location>
</feature>
<dbReference type="Gene3D" id="3.40.50.2300">
    <property type="match status" value="1"/>
</dbReference>
<keyword evidence="3" id="KW-0805">Transcription regulation</keyword>
<keyword evidence="2" id="KW-0677">Repeat</keyword>
<dbReference type="InterPro" id="IPR003501">
    <property type="entry name" value="PTS_EIIB_2/3"/>
</dbReference>
<evidence type="ECO:0000256" key="1">
    <source>
        <dbReference type="ARBA" id="ARBA00022679"/>
    </source>
</evidence>